<comment type="cofactor">
    <cofactor evidence="1">
        <name>Mg(2+)</name>
        <dbReference type="ChEBI" id="CHEBI:18420"/>
    </cofactor>
</comment>
<comment type="catalytic activity">
    <reaction evidence="13">
        <text>L-threonyl-[protein] + ATP = O-phospho-L-threonyl-[protein] + ADP + H(+)</text>
        <dbReference type="Rhea" id="RHEA:46608"/>
        <dbReference type="Rhea" id="RHEA-COMP:11060"/>
        <dbReference type="Rhea" id="RHEA-COMP:11605"/>
        <dbReference type="ChEBI" id="CHEBI:15378"/>
        <dbReference type="ChEBI" id="CHEBI:30013"/>
        <dbReference type="ChEBI" id="CHEBI:30616"/>
        <dbReference type="ChEBI" id="CHEBI:61977"/>
        <dbReference type="ChEBI" id="CHEBI:456216"/>
        <dbReference type="EC" id="2.7.11.1"/>
    </reaction>
</comment>
<reference evidence="18" key="1">
    <citation type="submission" date="2021-01" db="EMBL/GenBank/DDBJ databases">
        <authorList>
            <person name="Corre E."/>
            <person name="Pelletier E."/>
            <person name="Niang G."/>
            <person name="Scheremetjew M."/>
            <person name="Finn R."/>
            <person name="Kale V."/>
            <person name="Holt S."/>
            <person name="Cochrane G."/>
            <person name="Meng A."/>
            <person name="Brown T."/>
            <person name="Cohen L."/>
        </authorList>
    </citation>
    <scope>NUCLEOTIDE SEQUENCE</scope>
    <source>
        <strain evidence="18">OF101</strain>
    </source>
</reference>
<dbReference type="PROSITE" id="PS50222">
    <property type="entry name" value="EF_HAND_2"/>
    <property type="match status" value="3"/>
</dbReference>
<dbReference type="InterPro" id="IPR000719">
    <property type="entry name" value="Prot_kinase_dom"/>
</dbReference>
<comment type="similarity">
    <text evidence="12">Belongs to the protein kinase superfamily. Ser/Thr protein kinase family. CDPK subfamily.</text>
</comment>
<evidence type="ECO:0000256" key="4">
    <source>
        <dbReference type="ARBA" id="ARBA00022527"/>
    </source>
</evidence>
<dbReference type="GO" id="GO:0005524">
    <property type="term" value="F:ATP binding"/>
    <property type="evidence" value="ECO:0007669"/>
    <property type="project" value="UniProtKB-UniRule"/>
</dbReference>
<keyword evidence="6" id="KW-0479">Metal-binding</keyword>
<dbReference type="InterPro" id="IPR008271">
    <property type="entry name" value="Ser/Thr_kinase_AS"/>
</dbReference>
<keyword evidence="11 15" id="KW-0067">ATP-binding</keyword>
<keyword evidence="8 15" id="KW-0547">Nucleotide-binding</keyword>
<dbReference type="InterPro" id="IPR002048">
    <property type="entry name" value="EF_hand_dom"/>
</dbReference>
<evidence type="ECO:0000256" key="6">
    <source>
        <dbReference type="ARBA" id="ARBA00022723"/>
    </source>
</evidence>
<evidence type="ECO:0000256" key="12">
    <source>
        <dbReference type="ARBA" id="ARBA00024334"/>
    </source>
</evidence>
<organism evidence="18">
    <name type="scientific">Alexandrium catenella</name>
    <name type="common">Red tide dinoflagellate</name>
    <name type="synonym">Gonyaulax catenella</name>
    <dbReference type="NCBI Taxonomy" id="2925"/>
    <lineage>
        <taxon>Eukaryota</taxon>
        <taxon>Sar</taxon>
        <taxon>Alveolata</taxon>
        <taxon>Dinophyceae</taxon>
        <taxon>Gonyaulacales</taxon>
        <taxon>Pyrocystaceae</taxon>
        <taxon>Alexandrium</taxon>
    </lineage>
</organism>
<name>A0A7S1SDP4_ALECA</name>
<dbReference type="CDD" id="cd00051">
    <property type="entry name" value="EFh"/>
    <property type="match status" value="1"/>
</dbReference>
<dbReference type="PROSITE" id="PS00107">
    <property type="entry name" value="PROTEIN_KINASE_ATP"/>
    <property type="match status" value="1"/>
</dbReference>
<sequence>MGQSCALQRPSCCPCSSISTSGGGCRSSWGTARPPGSMCVGGSSASTSPRSGKPLCQLEMPKGKLHEGQHRATLEVKEGGFALGSLVATHAGQVEEQFTLEGKVGEGGFGAVRKARCKDTGAWRAVKSIARSAVPDMELLREEINIMRLVDHPHIVRLSETFEDSCWVYLVMELCEGGELFQQISQAQVFSEPVTAAYTRQMLLAVNYLHQNRIMHRDLKPENFLFGAKLDQVSMEKATLKLIDFGFSKRLSFNEHCETLCGTLLYIAPEVLEERYAFKADVWSLGVMLYLMLSGRLPWGNLRNDDLLMKAVKEGNILTDGGAWRSISDDAKNLVHHLLTKDPEVRPQAVQALEHKWLAEAPKQRVRTSLTAGDVGQLKAFGQMNNLKKAATDVLVTQLPESEIQELKALFMDMDTNKDGTVSLAELKKALGMSGVQLPDNIAELMTECDLDGSGVLDYTEFLGAVMDRKQYHQKDILWAAFKRFDCDNSGFIDRKELHKVLNEEVRESMGLGGKISNVDKILAEVDKDNNGQIDFEEFFEMMVSVGQDKSVTKQVSSKSAALRKRMLKTGRTLMVVASIAGEN</sequence>
<dbReference type="AlphaFoldDB" id="A0A7S1SDP4"/>
<feature type="domain" description="EF-hand" evidence="17">
    <location>
        <begin position="514"/>
        <end position="549"/>
    </location>
</feature>
<feature type="domain" description="EF-hand" evidence="17">
    <location>
        <begin position="402"/>
        <end position="437"/>
    </location>
</feature>
<evidence type="ECO:0000256" key="14">
    <source>
        <dbReference type="ARBA" id="ARBA00048679"/>
    </source>
</evidence>
<comment type="catalytic activity">
    <reaction evidence="14">
        <text>L-seryl-[protein] + ATP = O-phospho-L-seryl-[protein] + ADP + H(+)</text>
        <dbReference type="Rhea" id="RHEA:17989"/>
        <dbReference type="Rhea" id="RHEA-COMP:9863"/>
        <dbReference type="Rhea" id="RHEA-COMP:11604"/>
        <dbReference type="ChEBI" id="CHEBI:15378"/>
        <dbReference type="ChEBI" id="CHEBI:29999"/>
        <dbReference type="ChEBI" id="CHEBI:30616"/>
        <dbReference type="ChEBI" id="CHEBI:83421"/>
        <dbReference type="ChEBI" id="CHEBI:456216"/>
        <dbReference type="EC" id="2.7.11.1"/>
    </reaction>
</comment>
<evidence type="ECO:0000256" key="3">
    <source>
        <dbReference type="ARBA" id="ARBA00012513"/>
    </source>
</evidence>
<keyword evidence="5" id="KW-0808">Transferase</keyword>
<evidence type="ECO:0000256" key="13">
    <source>
        <dbReference type="ARBA" id="ARBA00047899"/>
    </source>
</evidence>
<comment type="subunit">
    <text evidence="2">Monomer.</text>
</comment>
<feature type="domain" description="Protein kinase" evidence="16">
    <location>
        <begin position="98"/>
        <end position="358"/>
    </location>
</feature>
<dbReference type="EMBL" id="HBGE01112133">
    <property type="protein sequence ID" value="CAD9190083.1"/>
    <property type="molecule type" value="Transcribed_RNA"/>
</dbReference>
<dbReference type="SUPFAM" id="SSF47473">
    <property type="entry name" value="EF-hand"/>
    <property type="match status" value="1"/>
</dbReference>
<evidence type="ECO:0000256" key="5">
    <source>
        <dbReference type="ARBA" id="ARBA00022679"/>
    </source>
</evidence>
<dbReference type="PROSITE" id="PS00108">
    <property type="entry name" value="PROTEIN_KINASE_ST"/>
    <property type="match status" value="1"/>
</dbReference>
<keyword evidence="10" id="KW-0106">Calcium</keyword>
<feature type="domain" description="EF-hand" evidence="17">
    <location>
        <begin position="473"/>
        <end position="508"/>
    </location>
</feature>
<evidence type="ECO:0000259" key="16">
    <source>
        <dbReference type="PROSITE" id="PS50011"/>
    </source>
</evidence>
<feature type="binding site" evidence="15">
    <location>
        <position position="127"/>
    </location>
    <ligand>
        <name>ATP</name>
        <dbReference type="ChEBI" id="CHEBI:30616"/>
    </ligand>
</feature>
<evidence type="ECO:0000256" key="7">
    <source>
        <dbReference type="ARBA" id="ARBA00022737"/>
    </source>
</evidence>
<dbReference type="FunFam" id="1.10.510.10:FF:000571">
    <property type="entry name" value="Maternal embryonic leucine zipper kinase"/>
    <property type="match status" value="1"/>
</dbReference>
<dbReference type="InterPro" id="IPR017441">
    <property type="entry name" value="Protein_kinase_ATP_BS"/>
</dbReference>
<keyword evidence="7" id="KW-0677">Repeat</keyword>
<evidence type="ECO:0000256" key="11">
    <source>
        <dbReference type="ARBA" id="ARBA00022840"/>
    </source>
</evidence>
<dbReference type="PROSITE" id="PS50011">
    <property type="entry name" value="PROTEIN_KINASE_DOM"/>
    <property type="match status" value="1"/>
</dbReference>
<evidence type="ECO:0000256" key="15">
    <source>
        <dbReference type="PROSITE-ProRule" id="PRU10141"/>
    </source>
</evidence>
<dbReference type="PANTHER" id="PTHR24349">
    <property type="entry name" value="SERINE/THREONINE-PROTEIN KINASE"/>
    <property type="match status" value="1"/>
</dbReference>
<keyword evidence="9" id="KW-0418">Kinase</keyword>
<dbReference type="FunFam" id="1.10.238.10:FF:000001">
    <property type="entry name" value="Calmodulin 1"/>
    <property type="match status" value="1"/>
</dbReference>
<evidence type="ECO:0000256" key="2">
    <source>
        <dbReference type="ARBA" id="ARBA00011245"/>
    </source>
</evidence>
<dbReference type="PROSITE" id="PS00018">
    <property type="entry name" value="EF_HAND_1"/>
    <property type="match status" value="4"/>
</dbReference>
<proteinExistence type="inferred from homology"/>
<gene>
    <name evidence="18" type="ORF">ACAT0790_LOCUS66857</name>
</gene>
<dbReference type="GO" id="GO:0004674">
    <property type="term" value="F:protein serine/threonine kinase activity"/>
    <property type="evidence" value="ECO:0007669"/>
    <property type="project" value="UniProtKB-KW"/>
</dbReference>
<protein>
    <recommendedName>
        <fullName evidence="3">non-specific serine/threonine protein kinase</fullName>
        <ecNumber evidence="3">2.7.11.1</ecNumber>
    </recommendedName>
</protein>
<evidence type="ECO:0000256" key="8">
    <source>
        <dbReference type="ARBA" id="ARBA00022741"/>
    </source>
</evidence>
<dbReference type="CDD" id="cd05117">
    <property type="entry name" value="STKc_CAMK"/>
    <property type="match status" value="1"/>
</dbReference>
<dbReference type="SMART" id="SM00220">
    <property type="entry name" value="S_TKc"/>
    <property type="match status" value="1"/>
</dbReference>
<dbReference type="Gene3D" id="3.30.200.20">
    <property type="entry name" value="Phosphorylase Kinase, domain 1"/>
    <property type="match status" value="1"/>
</dbReference>
<dbReference type="Gene3D" id="1.10.238.10">
    <property type="entry name" value="EF-hand"/>
    <property type="match status" value="2"/>
</dbReference>
<evidence type="ECO:0000313" key="18">
    <source>
        <dbReference type="EMBL" id="CAD9190083.1"/>
    </source>
</evidence>
<evidence type="ECO:0000256" key="9">
    <source>
        <dbReference type="ARBA" id="ARBA00022777"/>
    </source>
</evidence>
<dbReference type="InterPro" id="IPR050205">
    <property type="entry name" value="CDPK_Ser/Thr_kinases"/>
</dbReference>
<dbReference type="Pfam" id="PF00069">
    <property type="entry name" value="Pkinase"/>
    <property type="match status" value="1"/>
</dbReference>
<evidence type="ECO:0000256" key="10">
    <source>
        <dbReference type="ARBA" id="ARBA00022837"/>
    </source>
</evidence>
<dbReference type="Gene3D" id="1.10.510.10">
    <property type="entry name" value="Transferase(Phosphotransferase) domain 1"/>
    <property type="match status" value="1"/>
</dbReference>
<accession>A0A7S1SDP4</accession>
<dbReference type="InterPro" id="IPR018247">
    <property type="entry name" value="EF_Hand_1_Ca_BS"/>
</dbReference>
<dbReference type="SMART" id="SM00054">
    <property type="entry name" value="EFh"/>
    <property type="match status" value="4"/>
</dbReference>
<dbReference type="GO" id="GO:0005509">
    <property type="term" value="F:calcium ion binding"/>
    <property type="evidence" value="ECO:0007669"/>
    <property type="project" value="InterPro"/>
</dbReference>
<dbReference type="Pfam" id="PF13499">
    <property type="entry name" value="EF-hand_7"/>
    <property type="match status" value="2"/>
</dbReference>
<dbReference type="EC" id="2.7.11.1" evidence="3"/>
<evidence type="ECO:0000259" key="17">
    <source>
        <dbReference type="PROSITE" id="PS50222"/>
    </source>
</evidence>
<dbReference type="SUPFAM" id="SSF56112">
    <property type="entry name" value="Protein kinase-like (PK-like)"/>
    <property type="match status" value="1"/>
</dbReference>
<keyword evidence="4" id="KW-0723">Serine/threonine-protein kinase</keyword>
<evidence type="ECO:0000256" key="1">
    <source>
        <dbReference type="ARBA" id="ARBA00001946"/>
    </source>
</evidence>
<dbReference type="InterPro" id="IPR011009">
    <property type="entry name" value="Kinase-like_dom_sf"/>
</dbReference>
<dbReference type="FunFam" id="3.30.200.20:FF:000315">
    <property type="entry name" value="Calcium-dependent protein kinase 3"/>
    <property type="match status" value="1"/>
</dbReference>
<dbReference type="InterPro" id="IPR011992">
    <property type="entry name" value="EF-hand-dom_pair"/>
</dbReference>